<organism evidence="2 3">
    <name type="scientific">Daphnia pulex</name>
    <name type="common">Water flea</name>
    <dbReference type="NCBI Taxonomy" id="6669"/>
    <lineage>
        <taxon>Eukaryota</taxon>
        <taxon>Metazoa</taxon>
        <taxon>Ecdysozoa</taxon>
        <taxon>Arthropoda</taxon>
        <taxon>Crustacea</taxon>
        <taxon>Branchiopoda</taxon>
        <taxon>Diplostraca</taxon>
        <taxon>Cladocera</taxon>
        <taxon>Anomopoda</taxon>
        <taxon>Daphniidae</taxon>
        <taxon>Daphnia</taxon>
    </lineage>
</organism>
<dbReference type="EMBL" id="GL732523">
    <property type="protein sequence ID" value="EFX90360.1"/>
    <property type="molecule type" value="Genomic_DNA"/>
</dbReference>
<dbReference type="AlphaFoldDB" id="E9FS96"/>
<proteinExistence type="predicted"/>
<dbReference type="HOGENOM" id="CLU_1697281_0_0_1"/>
<accession>E9FS96</accession>
<gene>
    <name evidence="2" type="ORF">DAPPUDRAFT_309696</name>
</gene>
<dbReference type="Proteomes" id="UP000000305">
    <property type="component" value="Unassembled WGS sequence"/>
</dbReference>
<keyword evidence="3" id="KW-1185">Reference proteome</keyword>
<evidence type="ECO:0000313" key="3">
    <source>
        <dbReference type="Proteomes" id="UP000000305"/>
    </source>
</evidence>
<dbReference type="KEGG" id="dpx:DAPPUDRAFT_309696"/>
<name>E9FS96_DAPPU</name>
<keyword evidence="1" id="KW-1133">Transmembrane helix</keyword>
<dbReference type="InParanoid" id="E9FS96"/>
<feature type="transmembrane region" description="Helical" evidence="1">
    <location>
        <begin position="24"/>
        <end position="40"/>
    </location>
</feature>
<reference evidence="2 3" key="1">
    <citation type="journal article" date="2011" name="Science">
        <title>The ecoresponsive genome of Daphnia pulex.</title>
        <authorList>
            <person name="Colbourne J.K."/>
            <person name="Pfrender M.E."/>
            <person name="Gilbert D."/>
            <person name="Thomas W.K."/>
            <person name="Tucker A."/>
            <person name="Oakley T.H."/>
            <person name="Tokishita S."/>
            <person name="Aerts A."/>
            <person name="Arnold G.J."/>
            <person name="Basu M.K."/>
            <person name="Bauer D.J."/>
            <person name="Caceres C.E."/>
            <person name="Carmel L."/>
            <person name="Casola C."/>
            <person name="Choi J.H."/>
            <person name="Detter J.C."/>
            <person name="Dong Q."/>
            <person name="Dusheyko S."/>
            <person name="Eads B.D."/>
            <person name="Frohlich T."/>
            <person name="Geiler-Samerotte K.A."/>
            <person name="Gerlach D."/>
            <person name="Hatcher P."/>
            <person name="Jogdeo S."/>
            <person name="Krijgsveld J."/>
            <person name="Kriventseva E.V."/>
            <person name="Kultz D."/>
            <person name="Laforsch C."/>
            <person name="Lindquist E."/>
            <person name="Lopez J."/>
            <person name="Manak J.R."/>
            <person name="Muller J."/>
            <person name="Pangilinan J."/>
            <person name="Patwardhan R.P."/>
            <person name="Pitluck S."/>
            <person name="Pritham E.J."/>
            <person name="Rechtsteiner A."/>
            <person name="Rho M."/>
            <person name="Rogozin I.B."/>
            <person name="Sakarya O."/>
            <person name="Salamov A."/>
            <person name="Schaack S."/>
            <person name="Shapiro H."/>
            <person name="Shiga Y."/>
            <person name="Skalitzky C."/>
            <person name="Smith Z."/>
            <person name="Souvorov A."/>
            <person name="Sung W."/>
            <person name="Tang Z."/>
            <person name="Tsuchiya D."/>
            <person name="Tu H."/>
            <person name="Vos H."/>
            <person name="Wang M."/>
            <person name="Wolf Y.I."/>
            <person name="Yamagata H."/>
            <person name="Yamada T."/>
            <person name="Ye Y."/>
            <person name="Shaw J.R."/>
            <person name="Andrews J."/>
            <person name="Crease T.J."/>
            <person name="Tang H."/>
            <person name="Lucas S.M."/>
            <person name="Robertson H.M."/>
            <person name="Bork P."/>
            <person name="Koonin E.V."/>
            <person name="Zdobnov E.M."/>
            <person name="Grigoriev I.V."/>
            <person name="Lynch M."/>
            <person name="Boore J.L."/>
        </authorList>
    </citation>
    <scope>NUCLEOTIDE SEQUENCE [LARGE SCALE GENOMIC DNA]</scope>
</reference>
<evidence type="ECO:0000256" key="1">
    <source>
        <dbReference type="SAM" id="Phobius"/>
    </source>
</evidence>
<protein>
    <submittedName>
        <fullName evidence="2">Uncharacterized protein</fullName>
    </submittedName>
</protein>
<keyword evidence="1" id="KW-0812">Transmembrane</keyword>
<keyword evidence="1" id="KW-0472">Membrane</keyword>
<sequence length="155" mass="17879">MSSIATCTAVELIRLPPFLWLDPPIIYCLVIYGVMLLLVLDCRWLGQQLVYLCLPLPGMADIEPQFLSLLLNITNAASIYYTKAPKYSTSKYTTNVPEYYKCNRRREKVKQSVSDYLQRGNNNFCALFVINCILRRITSMQSRTHPHQRRQPAEG</sequence>
<evidence type="ECO:0000313" key="2">
    <source>
        <dbReference type="EMBL" id="EFX90360.1"/>
    </source>
</evidence>